<feature type="domain" description="BRCT" evidence="3">
    <location>
        <begin position="201"/>
        <end position="276"/>
    </location>
</feature>
<dbReference type="Proteomes" id="UP000015104">
    <property type="component" value="Unassembled WGS sequence"/>
</dbReference>
<evidence type="ECO:0000259" key="3">
    <source>
        <dbReference type="PROSITE" id="PS50172"/>
    </source>
</evidence>
<keyword evidence="5" id="KW-1185">Reference proteome</keyword>
<dbReference type="Gene3D" id="3.40.50.10190">
    <property type="entry name" value="BRCT domain"/>
    <property type="match status" value="3"/>
</dbReference>
<dbReference type="InterPro" id="IPR059215">
    <property type="entry name" value="BRCT2_TopBP1-like"/>
</dbReference>
<dbReference type="HOGENOM" id="CLU_492892_0_0_1"/>
<dbReference type="eggNOG" id="KOG1929">
    <property type="taxonomic scope" value="Eukaryota"/>
</dbReference>
<name>T1JW67_TETUR</name>
<dbReference type="PROSITE" id="PS50172">
    <property type="entry name" value="BRCT"/>
    <property type="match status" value="3"/>
</dbReference>
<dbReference type="Pfam" id="PF00533">
    <property type="entry name" value="BRCT"/>
    <property type="match status" value="2"/>
</dbReference>
<evidence type="ECO:0000256" key="2">
    <source>
        <dbReference type="SAM" id="MobiDB-lite"/>
    </source>
</evidence>
<feature type="compositionally biased region" description="Low complexity" evidence="2">
    <location>
        <begin position="603"/>
        <end position="618"/>
    </location>
</feature>
<dbReference type="InterPro" id="IPR001357">
    <property type="entry name" value="BRCT_dom"/>
</dbReference>
<feature type="domain" description="BRCT" evidence="3">
    <location>
        <begin position="287"/>
        <end position="378"/>
    </location>
</feature>
<dbReference type="CDD" id="cd00027">
    <property type="entry name" value="BRCT"/>
    <property type="match status" value="1"/>
</dbReference>
<evidence type="ECO:0000313" key="5">
    <source>
        <dbReference type="Proteomes" id="UP000015104"/>
    </source>
</evidence>
<dbReference type="InterPro" id="IPR036420">
    <property type="entry name" value="BRCT_dom_sf"/>
</dbReference>
<dbReference type="SMART" id="SM00292">
    <property type="entry name" value="BRCT"/>
    <property type="match status" value="3"/>
</dbReference>
<dbReference type="PANTHER" id="PTHR13561:SF20">
    <property type="entry name" value="DNA TOPOISOMERASE 2-BINDING PROTEIN 1"/>
    <property type="match status" value="1"/>
</dbReference>
<reference evidence="4" key="2">
    <citation type="submission" date="2015-06" db="UniProtKB">
        <authorList>
            <consortium name="EnsemblMetazoa"/>
        </authorList>
    </citation>
    <scope>IDENTIFICATION</scope>
</reference>
<dbReference type="Pfam" id="PF12738">
    <property type="entry name" value="PTCB-BRCT"/>
    <property type="match status" value="1"/>
</dbReference>
<dbReference type="OrthoDB" id="251770at2759"/>
<evidence type="ECO:0000313" key="4">
    <source>
        <dbReference type="EnsemblMetazoa" id="tetur02g07180.1"/>
    </source>
</evidence>
<organism evidence="4 5">
    <name type="scientific">Tetranychus urticae</name>
    <name type="common">Two-spotted spider mite</name>
    <dbReference type="NCBI Taxonomy" id="32264"/>
    <lineage>
        <taxon>Eukaryota</taxon>
        <taxon>Metazoa</taxon>
        <taxon>Ecdysozoa</taxon>
        <taxon>Arthropoda</taxon>
        <taxon>Chelicerata</taxon>
        <taxon>Arachnida</taxon>
        <taxon>Acari</taxon>
        <taxon>Acariformes</taxon>
        <taxon>Trombidiformes</taxon>
        <taxon>Prostigmata</taxon>
        <taxon>Eleutherengona</taxon>
        <taxon>Raphignathae</taxon>
        <taxon>Tetranychoidea</taxon>
        <taxon>Tetranychidae</taxon>
        <taxon>Tetranychus</taxon>
    </lineage>
</organism>
<dbReference type="STRING" id="32264.T1JW67"/>
<gene>
    <name evidence="4" type="primary">107371237</name>
</gene>
<feature type="domain" description="BRCT" evidence="3">
    <location>
        <begin position="457"/>
        <end position="547"/>
    </location>
</feature>
<dbReference type="OMA" id="WITENDC"/>
<dbReference type="CDD" id="cd17731">
    <property type="entry name" value="BRCT_TopBP1_rpt2_like"/>
    <property type="match status" value="1"/>
</dbReference>
<dbReference type="PANTHER" id="PTHR13561">
    <property type="entry name" value="DNA REPLICATION REGULATOR DPB11-RELATED"/>
    <property type="match status" value="1"/>
</dbReference>
<evidence type="ECO:0000256" key="1">
    <source>
        <dbReference type="ARBA" id="ARBA00022737"/>
    </source>
</evidence>
<keyword evidence="1" id="KW-0677">Repeat</keyword>
<dbReference type="EMBL" id="CAEY01000807">
    <property type="status" value="NOT_ANNOTATED_CDS"/>
    <property type="molecule type" value="Genomic_DNA"/>
</dbReference>
<sequence length="658" mass="74828">MTSKSPSSIKDFYRAQVHNNNSNSAKSIYKRQLDSSDNVSPSFKIPRSIDHDVVTLEDSDDEDSLTNEFLPVRGISTPSPGALPFGTEETFNSPEDPAKDRLFKIFFLKSQNSGILRSAYNLLSREVFNPRWIDFSEIDEMISLQENPVLVLDSFKSREFPLLKSKKSLKIFSVFALLSINPRKSQDLTSFEHPHIASICMKKVSLTFSGISDHSVVSEIRRKVRSMGGIFKPALYAKTTHIVASNWNSEKVKYFRKANKPVMRPEWVFKCWEKREEISDLHELDDLALPVFAGMNFCVSGFNQQDRTRIRKMVENNGGNWQTGLILDRYDFDTEDTQRTQIGPNNKTTHLVVARKAGEKYKAAMSDRDVKIVNIDWINVSQLHGIPQMEDDPKYCLRDENALKELKRLERESKRKQLQGCSQNSATSTQDNSVPILPPKNNVTAAIEKLALTNMISYTCVFDGLSFCFCGLATKYLPHVKKIISRLGGTVYNELVPSVTHVIIGSEITSRDAYNINRHEEKYRRISKVDLNWIEACANHRSLFPSQCDVKLENFIEKIKCTQDLLPSEAKEIAYERALKSADEFVKEIDFAEKLNRNINFNKAKDNNNNNNHTAAKNGSRMGAIPVSPKLEITKDLHSQRGSIMHSIPVEWGSQPTD</sequence>
<feature type="region of interest" description="Disordered" evidence="2">
    <location>
        <begin position="414"/>
        <end position="435"/>
    </location>
</feature>
<dbReference type="AlphaFoldDB" id="T1JW67"/>
<accession>T1JW67</accession>
<dbReference type="EnsemblMetazoa" id="tetur02g07180.1">
    <property type="protein sequence ID" value="tetur02g07180.1"/>
    <property type="gene ID" value="tetur02g07180"/>
</dbReference>
<proteinExistence type="predicted"/>
<feature type="compositionally biased region" description="Polar residues" evidence="2">
    <location>
        <begin position="419"/>
        <end position="433"/>
    </location>
</feature>
<feature type="region of interest" description="Disordered" evidence="2">
    <location>
        <begin position="603"/>
        <end position="623"/>
    </location>
</feature>
<reference evidence="5" key="1">
    <citation type="submission" date="2011-08" db="EMBL/GenBank/DDBJ databases">
        <authorList>
            <person name="Rombauts S."/>
        </authorList>
    </citation>
    <scope>NUCLEOTIDE SEQUENCE</scope>
    <source>
        <strain evidence="5">London</strain>
    </source>
</reference>
<dbReference type="SUPFAM" id="SSF52113">
    <property type="entry name" value="BRCT domain"/>
    <property type="match status" value="3"/>
</dbReference>
<dbReference type="KEGG" id="tut:107371237"/>
<protein>
    <recommendedName>
        <fullName evidence="3">BRCT domain-containing protein</fullName>
    </recommendedName>
</protein>